<feature type="region of interest" description="Disordered" evidence="1">
    <location>
        <begin position="111"/>
        <end position="142"/>
    </location>
</feature>
<comment type="caution">
    <text evidence="2">The sequence shown here is derived from an EMBL/GenBank/DDBJ whole genome shotgun (WGS) entry which is preliminary data.</text>
</comment>
<protein>
    <submittedName>
        <fullName evidence="2">Uncharacterized protein</fullName>
    </submittedName>
</protein>
<dbReference type="Proteomes" id="UP001500305">
    <property type="component" value="Unassembled WGS sequence"/>
</dbReference>
<reference evidence="2 3" key="1">
    <citation type="journal article" date="2019" name="Int. J. Syst. Evol. Microbiol.">
        <title>The Global Catalogue of Microorganisms (GCM) 10K type strain sequencing project: providing services to taxonomists for standard genome sequencing and annotation.</title>
        <authorList>
            <consortium name="The Broad Institute Genomics Platform"/>
            <consortium name="The Broad Institute Genome Sequencing Center for Infectious Disease"/>
            <person name="Wu L."/>
            <person name="Ma J."/>
        </authorList>
    </citation>
    <scope>NUCLEOTIDE SEQUENCE [LARGE SCALE GENOMIC DNA]</scope>
    <source>
        <strain evidence="2 3">JCM 7356</strain>
    </source>
</reference>
<accession>A0ABN3EAS4</accession>
<evidence type="ECO:0000256" key="1">
    <source>
        <dbReference type="SAM" id="MobiDB-lite"/>
    </source>
</evidence>
<dbReference type="EMBL" id="BAAATR010000017">
    <property type="protein sequence ID" value="GAA2252205.1"/>
    <property type="molecule type" value="Genomic_DNA"/>
</dbReference>
<evidence type="ECO:0000313" key="3">
    <source>
        <dbReference type="Proteomes" id="UP001500305"/>
    </source>
</evidence>
<organism evidence="2 3">
    <name type="scientific">Kitasatospora cystarginea</name>
    <dbReference type="NCBI Taxonomy" id="58350"/>
    <lineage>
        <taxon>Bacteria</taxon>
        <taxon>Bacillati</taxon>
        <taxon>Actinomycetota</taxon>
        <taxon>Actinomycetes</taxon>
        <taxon>Kitasatosporales</taxon>
        <taxon>Streptomycetaceae</taxon>
        <taxon>Kitasatospora</taxon>
    </lineage>
</organism>
<evidence type="ECO:0000313" key="2">
    <source>
        <dbReference type="EMBL" id="GAA2252205.1"/>
    </source>
</evidence>
<gene>
    <name evidence="2" type="ORF">GCM10010430_39440</name>
</gene>
<sequence length="142" mass="14902">MGVLNAQKDPGATLPGSLTSTRIADHSAQRESVPASAGPHGGGRVGVRWGPSWTGLDLALTRSWCGPGVGWAAAPTGSSRAVPGRGPASVIMGAAPAARYVYTEQWRPGIRSRSAAPGEDDEEGLPWLRPPMPVTRWTRPRE</sequence>
<feature type="region of interest" description="Disordered" evidence="1">
    <location>
        <begin position="24"/>
        <end position="48"/>
    </location>
</feature>
<keyword evidence="3" id="KW-1185">Reference proteome</keyword>
<proteinExistence type="predicted"/>
<name>A0ABN3EAS4_9ACTN</name>